<dbReference type="OrthoDB" id="3799217at2759"/>
<comment type="caution">
    <text evidence="2">The sequence shown here is derived from an EMBL/GenBank/DDBJ whole genome shotgun (WGS) entry which is preliminary data.</text>
</comment>
<evidence type="ECO:0000313" key="3">
    <source>
        <dbReference type="Proteomes" id="UP000799444"/>
    </source>
</evidence>
<reference evidence="2" key="1">
    <citation type="journal article" date="2020" name="Stud. Mycol.">
        <title>101 Dothideomycetes genomes: a test case for predicting lifestyles and emergence of pathogens.</title>
        <authorList>
            <person name="Haridas S."/>
            <person name="Albert R."/>
            <person name="Binder M."/>
            <person name="Bloem J."/>
            <person name="Labutti K."/>
            <person name="Salamov A."/>
            <person name="Andreopoulos B."/>
            <person name="Baker S."/>
            <person name="Barry K."/>
            <person name="Bills G."/>
            <person name="Bluhm B."/>
            <person name="Cannon C."/>
            <person name="Castanera R."/>
            <person name="Culley D."/>
            <person name="Daum C."/>
            <person name="Ezra D."/>
            <person name="Gonzalez J."/>
            <person name="Henrissat B."/>
            <person name="Kuo A."/>
            <person name="Liang C."/>
            <person name="Lipzen A."/>
            <person name="Lutzoni F."/>
            <person name="Magnuson J."/>
            <person name="Mondo S."/>
            <person name="Nolan M."/>
            <person name="Ohm R."/>
            <person name="Pangilinan J."/>
            <person name="Park H.-J."/>
            <person name="Ramirez L."/>
            <person name="Alfaro M."/>
            <person name="Sun H."/>
            <person name="Tritt A."/>
            <person name="Yoshinaga Y."/>
            <person name="Zwiers L.-H."/>
            <person name="Turgeon B."/>
            <person name="Goodwin S."/>
            <person name="Spatafora J."/>
            <person name="Crous P."/>
            <person name="Grigoriev I."/>
        </authorList>
    </citation>
    <scope>NUCLEOTIDE SEQUENCE</scope>
    <source>
        <strain evidence="2">CBS 125425</strain>
    </source>
</reference>
<evidence type="ECO:0000313" key="2">
    <source>
        <dbReference type="EMBL" id="KAF2737485.1"/>
    </source>
</evidence>
<keyword evidence="1" id="KW-0812">Transmembrane</keyword>
<proteinExistence type="predicted"/>
<feature type="transmembrane region" description="Helical" evidence="1">
    <location>
        <begin position="92"/>
        <end position="114"/>
    </location>
</feature>
<dbReference type="Proteomes" id="UP000799444">
    <property type="component" value="Unassembled WGS sequence"/>
</dbReference>
<keyword evidence="1" id="KW-0472">Membrane</keyword>
<accession>A0A9P4R5R9</accession>
<keyword evidence="3" id="KW-1185">Reference proteome</keyword>
<evidence type="ECO:0000256" key="1">
    <source>
        <dbReference type="SAM" id="Phobius"/>
    </source>
</evidence>
<name>A0A9P4R5R9_9PLEO</name>
<feature type="transmembrane region" description="Helical" evidence="1">
    <location>
        <begin position="126"/>
        <end position="148"/>
    </location>
</feature>
<protein>
    <submittedName>
        <fullName evidence="2">Uncharacterized protein</fullName>
    </submittedName>
</protein>
<feature type="transmembrane region" description="Helical" evidence="1">
    <location>
        <begin position="27"/>
        <end position="49"/>
    </location>
</feature>
<keyword evidence="1" id="KW-1133">Transmembrane helix</keyword>
<dbReference type="EMBL" id="ML996116">
    <property type="protein sequence ID" value="KAF2737485.1"/>
    <property type="molecule type" value="Genomic_DNA"/>
</dbReference>
<feature type="transmembrane region" description="Helical" evidence="1">
    <location>
        <begin position="219"/>
        <end position="239"/>
    </location>
</feature>
<gene>
    <name evidence="2" type="ORF">EJ04DRAFT_550630</name>
</gene>
<sequence length="291" mass="32351">MPSLRPAPHLQNSLGDMTRFNISRITALSYLVFLASLLLLALCITDIVLESKLDSVFSRRFQVQYPGSSLAEWLFVPLDPNYIDSGPAIAKFINGAVGILAAVVGMCWIGATWWGMHDTVTQKVGIVSCVLSFISTASALAVLTYVFVSESSNHLPDDFIQWGEKNDVTREFYVCKAFPSVFEDPDSIFRLPACQYAVSTLQPSIWWGTDLSQQVSRVLLIPITTIAVLLTVFSIVQGWKSVSFRPLPKPKRSAVGQAEKGIHGADASFRVQKPRPVVRKDGWHYEYYSKL</sequence>
<organism evidence="2 3">
    <name type="scientific">Polyplosphaeria fusca</name>
    <dbReference type="NCBI Taxonomy" id="682080"/>
    <lineage>
        <taxon>Eukaryota</taxon>
        <taxon>Fungi</taxon>
        <taxon>Dikarya</taxon>
        <taxon>Ascomycota</taxon>
        <taxon>Pezizomycotina</taxon>
        <taxon>Dothideomycetes</taxon>
        <taxon>Pleosporomycetidae</taxon>
        <taxon>Pleosporales</taxon>
        <taxon>Tetraplosphaeriaceae</taxon>
        <taxon>Polyplosphaeria</taxon>
    </lineage>
</organism>
<dbReference type="AlphaFoldDB" id="A0A9P4R5R9"/>